<evidence type="ECO:0000256" key="4">
    <source>
        <dbReference type="ARBA" id="ARBA00022679"/>
    </source>
</evidence>
<dbReference type="OrthoDB" id="9803456at2"/>
<comment type="subcellular location">
    <subcellularLocation>
        <location evidence="1">Cell inner membrane</location>
    </subcellularLocation>
</comment>
<keyword evidence="2" id="KW-1003">Cell membrane</keyword>
<keyword evidence="7" id="KW-0812">Transmembrane</keyword>
<organism evidence="8 9">
    <name type="scientific">Campylobacter geochelonis</name>
    <dbReference type="NCBI Taxonomy" id="1780362"/>
    <lineage>
        <taxon>Bacteria</taxon>
        <taxon>Pseudomonadati</taxon>
        <taxon>Campylobacterota</taxon>
        <taxon>Epsilonproteobacteria</taxon>
        <taxon>Campylobacterales</taxon>
        <taxon>Campylobacteraceae</taxon>
        <taxon>Campylobacter</taxon>
    </lineage>
</organism>
<dbReference type="GO" id="GO:0009247">
    <property type="term" value="P:glycolipid biosynthetic process"/>
    <property type="evidence" value="ECO:0007669"/>
    <property type="project" value="UniProtKB-ARBA"/>
</dbReference>
<keyword evidence="5 7" id="KW-0472">Membrane</keyword>
<dbReference type="CDD" id="cd07984">
    <property type="entry name" value="LPLAT_LABLAT-like"/>
    <property type="match status" value="1"/>
</dbReference>
<keyword evidence="9" id="KW-1185">Reference proteome</keyword>
<protein>
    <submittedName>
        <fullName evidence="8">Acyltransferase</fullName>
        <ecNumber evidence="8">2.3.1.-</ecNumber>
    </submittedName>
</protein>
<evidence type="ECO:0000313" key="9">
    <source>
        <dbReference type="Proteomes" id="UP000069632"/>
    </source>
</evidence>
<sequence>MKEKIEYFLVLLLMKFVKFAPVSFIYWFFDKLGLIMFSLLKSRKKIAISNLKAAFKDLSDDEIEKIAKDSFRSITRCSVECFLLINNKIDIDSLFDKPFEYEKEIREIMKDSQNGIIFFTAHFGNWEIASKYVAKLGFPQLVISREGNNALIEENITSPFRAMYDNELAYKHEAMSKIVKHLKKGGIIGILTDLKASGANSVLIPFFGRECHTVKTIGSLYMKYNPKIVPFFTRRLENGKYEIILEEFPKIALSGDKDKDVKDIVQICNNIYERVIRKSPEQWFWMHNRWKMD</sequence>
<evidence type="ECO:0000256" key="2">
    <source>
        <dbReference type="ARBA" id="ARBA00022475"/>
    </source>
</evidence>
<proteinExistence type="predicted"/>
<name>A0A128ELG4_9BACT</name>
<dbReference type="Proteomes" id="UP000069632">
    <property type="component" value="Unassembled WGS sequence"/>
</dbReference>
<evidence type="ECO:0000256" key="3">
    <source>
        <dbReference type="ARBA" id="ARBA00022519"/>
    </source>
</evidence>
<dbReference type="GO" id="GO:0016746">
    <property type="term" value="F:acyltransferase activity"/>
    <property type="evidence" value="ECO:0007669"/>
    <property type="project" value="UniProtKB-KW"/>
</dbReference>
<dbReference type="AlphaFoldDB" id="A0A128ELG4"/>
<dbReference type="InterPro" id="IPR004960">
    <property type="entry name" value="LipA_acyltrans"/>
</dbReference>
<dbReference type="Pfam" id="PF03279">
    <property type="entry name" value="Lip_A_acyltrans"/>
    <property type="match status" value="1"/>
</dbReference>
<evidence type="ECO:0000256" key="5">
    <source>
        <dbReference type="ARBA" id="ARBA00023136"/>
    </source>
</evidence>
<dbReference type="EC" id="2.3.1.-" evidence="8"/>
<dbReference type="EMBL" id="FIZP01000014">
    <property type="protein sequence ID" value="CZE49093.1"/>
    <property type="molecule type" value="Genomic_DNA"/>
</dbReference>
<evidence type="ECO:0000256" key="1">
    <source>
        <dbReference type="ARBA" id="ARBA00004533"/>
    </source>
</evidence>
<dbReference type="RefSeq" id="WP_075531809.1">
    <property type="nucleotide sequence ID" value="NZ_CP053844.1"/>
</dbReference>
<keyword evidence="4 8" id="KW-0808">Transferase</keyword>
<evidence type="ECO:0000256" key="7">
    <source>
        <dbReference type="SAM" id="Phobius"/>
    </source>
</evidence>
<dbReference type="GO" id="GO:0005886">
    <property type="term" value="C:plasma membrane"/>
    <property type="evidence" value="ECO:0007669"/>
    <property type="project" value="UniProtKB-SubCell"/>
</dbReference>
<keyword evidence="3" id="KW-0997">Cell inner membrane</keyword>
<dbReference type="PANTHER" id="PTHR30606">
    <property type="entry name" value="LIPID A BIOSYNTHESIS LAUROYL ACYLTRANSFERASE"/>
    <property type="match status" value="1"/>
</dbReference>
<dbReference type="PANTHER" id="PTHR30606:SF10">
    <property type="entry name" value="PHOSPHATIDYLINOSITOL MANNOSIDE ACYLTRANSFERASE"/>
    <property type="match status" value="1"/>
</dbReference>
<accession>A0A128ELG4</accession>
<evidence type="ECO:0000256" key="6">
    <source>
        <dbReference type="ARBA" id="ARBA00023315"/>
    </source>
</evidence>
<gene>
    <name evidence="8" type="primary">htrB</name>
    <name evidence="8" type="ORF">ERS672216_01745</name>
</gene>
<keyword evidence="7" id="KW-1133">Transmembrane helix</keyword>
<keyword evidence="6 8" id="KW-0012">Acyltransferase</keyword>
<feature type="transmembrane region" description="Helical" evidence="7">
    <location>
        <begin position="7"/>
        <end position="29"/>
    </location>
</feature>
<evidence type="ECO:0000313" key="8">
    <source>
        <dbReference type="EMBL" id="CZE49093.1"/>
    </source>
</evidence>
<reference evidence="8 9" key="1">
    <citation type="submission" date="2016-02" db="EMBL/GenBank/DDBJ databases">
        <authorList>
            <consortium name="Pathogen Informatics"/>
        </authorList>
    </citation>
    <scope>NUCLEOTIDE SEQUENCE [LARGE SCALE GENOMIC DNA]</scope>
    <source>
        <strain evidence="8 9">RC20</strain>
    </source>
</reference>
<dbReference type="PIRSF" id="PIRSF026649">
    <property type="entry name" value="MsbB"/>
    <property type="match status" value="1"/>
</dbReference>